<dbReference type="EMBL" id="BAABWN010000002">
    <property type="protein sequence ID" value="GAA6166896.1"/>
    <property type="molecule type" value="Genomic_DNA"/>
</dbReference>
<comment type="caution">
    <text evidence="3">The sequence shown here is derived from an EMBL/GenBank/DDBJ whole genome shotgun (WGS) entry which is preliminary data.</text>
</comment>
<dbReference type="GO" id="GO:0032259">
    <property type="term" value="P:methylation"/>
    <property type="evidence" value="ECO:0007669"/>
    <property type="project" value="UniProtKB-KW"/>
</dbReference>
<dbReference type="PANTHER" id="PTHR43861:SF3">
    <property type="entry name" value="PUTATIVE (AFU_ORTHOLOGUE AFUA_2G14390)-RELATED"/>
    <property type="match status" value="1"/>
</dbReference>
<keyword evidence="1" id="KW-0808">Transferase</keyword>
<evidence type="ECO:0000313" key="4">
    <source>
        <dbReference type="Proteomes" id="UP001465153"/>
    </source>
</evidence>
<reference evidence="3 4" key="1">
    <citation type="submission" date="2024-04" db="EMBL/GenBank/DDBJ databases">
        <title>Draft genome sequence of Sessilibacter corallicola NBRC 116591.</title>
        <authorList>
            <person name="Miyakawa T."/>
            <person name="Kusuya Y."/>
            <person name="Miura T."/>
        </authorList>
    </citation>
    <scope>NUCLEOTIDE SEQUENCE [LARGE SCALE GENOMIC DNA]</scope>
    <source>
        <strain evidence="3 4">KU-00831-HH</strain>
    </source>
</reference>
<evidence type="ECO:0000313" key="3">
    <source>
        <dbReference type="EMBL" id="GAA6166896.1"/>
    </source>
</evidence>
<feature type="domain" description="Methyltransferase" evidence="2">
    <location>
        <begin position="33"/>
        <end position="135"/>
    </location>
</feature>
<name>A0ABQ0A5G8_9GAMM</name>
<gene>
    <name evidence="3" type="ORF">NBRC116591_07060</name>
</gene>
<dbReference type="Pfam" id="PF13649">
    <property type="entry name" value="Methyltransf_25"/>
    <property type="match status" value="1"/>
</dbReference>
<evidence type="ECO:0000259" key="2">
    <source>
        <dbReference type="Pfam" id="PF13649"/>
    </source>
</evidence>
<organism evidence="3 4">
    <name type="scientific">Sessilibacter corallicola</name>
    <dbReference type="NCBI Taxonomy" id="2904075"/>
    <lineage>
        <taxon>Bacteria</taxon>
        <taxon>Pseudomonadati</taxon>
        <taxon>Pseudomonadota</taxon>
        <taxon>Gammaproteobacteria</taxon>
        <taxon>Cellvibrionales</taxon>
        <taxon>Cellvibrionaceae</taxon>
        <taxon>Sessilibacter</taxon>
    </lineage>
</organism>
<dbReference type="CDD" id="cd02440">
    <property type="entry name" value="AdoMet_MTases"/>
    <property type="match status" value="1"/>
</dbReference>
<dbReference type="RefSeq" id="WP_233087675.1">
    <property type="nucleotide sequence ID" value="NZ_BAABWN010000002.1"/>
</dbReference>
<protein>
    <submittedName>
        <fullName evidence="3">Class I SAM-dependent methyltransferase</fullName>
    </submittedName>
</protein>
<dbReference type="SUPFAM" id="SSF53335">
    <property type="entry name" value="S-adenosyl-L-methionine-dependent methyltransferases"/>
    <property type="match status" value="1"/>
</dbReference>
<dbReference type="Proteomes" id="UP001465153">
    <property type="component" value="Unassembled WGS sequence"/>
</dbReference>
<dbReference type="Gene3D" id="3.40.50.150">
    <property type="entry name" value="Vaccinia Virus protein VP39"/>
    <property type="match status" value="1"/>
</dbReference>
<sequence>MQDSRYDTDDYIYGVKPNDFLVENLHHIPKGHVLCLADGEGRNSVYLAQQGYQVTAVDYSSHAIEKAKKLAAKADVFVNYVCADLNDYTMTQQEVAREAMNNQEFSAVVSIFAHFPPTLRNRVHEVIPTLLKSQGVYLVESYTPKQLDYNTGGPKRAELMLSESILRAELPSLEFVQLHEIERDVIEGSRHTGLSAVVQAIAKKH</sequence>
<dbReference type="PANTHER" id="PTHR43861">
    <property type="entry name" value="TRANS-ACONITATE 2-METHYLTRANSFERASE-RELATED"/>
    <property type="match status" value="1"/>
</dbReference>
<keyword evidence="3" id="KW-0489">Methyltransferase</keyword>
<dbReference type="InterPro" id="IPR029063">
    <property type="entry name" value="SAM-dependent_MTases_sf"/>
</dbReference>
<keyword evidence="4" id="KW-1185">Reference proteome</keyword>
<accession>A0ABQ0A5G8</accession>
<dbReference type="InterPro" id="IPR041698">
    <property type="entry name" value="Methyltransf_25"/>
</dbReference>
<evidence type="ECO:0000256" key="1">
    <source>
        <dbReference type="ARBA" id="ARBA00022679"/>
    </source>
</evidence>
<dbReference type="GO" id="GO:0008168">
    <property type="term" value="F:methyltransferase activity"/>
    <property type="evidence" value="ECO:0007669"/>
    <property type="project" value="UniProtKB-KW"/>
</dbReference>
<proteinExistence type="predicted"/>